<evidence type="ECO:0000256" key="7">
    <source>
        <dbReference type="SAM" id="MobiDB-lite"/>
    </source>
</evidence>
<dbReference type="Gene3D" id="3.30.40.10">
    <property type="entry name" value="Zinc/RING finger domain, C3HC4 (zinc finger)"/>
    <property type="match status" value="1"/>
</dbReference>
<evidence type="ECO:0000256" key="5">
    <source>
        <dbReference type="ARBA" id="ARBA00023242"/>
    </source>
</evidence>
<feature type="compositionally biased region" description="Acidic residues" evidence="7">
    <location>
        <begin position="220"/>
        <end position="230"/>
    </location>
</feature>
<feature type="compositionally biased region" description="Low complexity" evidence="7">
    <location>
        <begin position="134"/>
        <end position="147"/>
    </location>
</feature>
<dbReference type="InterPro" id="IPR019786">
    <property type="entry name" value="Zinc_finger_PHD-type_CS"/>
</dbReference>
<gene>
    <name evidence="9" type="ORF">RCC_00848</name>
</gene>
<dbReference type="EMBL" id="FJUY01000001">
    <property type="protein sequence ID" value="CZT14916.1"/>
    <property type="molecule type" value="Genomic_DNA"/>
</dbReference>
<protein>
    <recommendedName>
        <fullName evidence="8">PHD-type domain-containing protein</fullName>
    </recommendedName>
</protein>
<dbReference type="InterPro" id="IPR001965">
    <property type="entry name" value="Znf_PHD"/>
</dbReference>
<evidence type="ECO:0000313" key="9">
    <source>
        <dbReference type="EMBL" id="CZT14916.1"/>
    </source>
</evidence>
<organism evidence="9 10">
    <name type="scientific">Ramularia collo-cygni</name>
    <dbReference type="NCBI Taxonomy" id="112498"/>
    <lineage>
        <taxon>Eukaryota</taxon>
        <taxon>Fungi</taxon>
        <taxon>Dikarya</taxon>
        <taxon>Ascomycota</taxon>
        <taxon>Pezizomycotina</taxon>
        <taxon>Dothideomycetes</taxon>
        <taxon>Dothideomycetidae</taxon>
        <taxon>Mycosphaerellales</taxon>
        <taxon>Mycosphaerellaceae</taxon>
        <taxon>Ramularia</taxon>
    </lineage>
</organism>
<keyword evidence="10" id="KW-1185">Reference proteome</keyword>
<evidence type="ECO:0000256" key="1">
    <source>
        <dbReference type="ARBA" id="ARBA00004123"/>
    </source>
</evidence>
<dbReference type="GO" id="GO:0045893">
    <property type="term" value="P:positive regulation of DNA-templated transcription"/>
    <property type="evidence" value="ECO:0007669"/>
    <property type="project" value="TreeGrafter"/>
</dbReference>
<proteinExistence type="predicted"/>
<keyword evidence="5" id="KW-0539">Nucleus</keyword>
<evidence type="ECO:0000256" key="6">
    <source>
        <dbReference type="PROSITE-ProRule" id="PRU00146"/>
    </source>
</evidence>
<dbReference type="InterPro" id="IPR037869">
    <property type="entry name" value="Spp1/CFP1"/>
</dbReference>
<name>A0A2D3UV99_9PEZI</name>
<keyword evidence="2" id="KW-0479">Metal-binding</keyword>
<feature type="region of interest" description="Disordered" evidence="7">
    <location>
        <begin position="1"/>
        <end position="44"/>
    </location>
</feature>
<evidence type="ECO:0000256" key="2">
    <source>
        <dbReference type="ARBA" id="ARBA00022723"/>
    </source>
</evidence>
<feature type="compositionally biased region" description="Basic residues" evidence="7">
    <location>
        <begin position="165"/>
        <end position="174"/>
    </location>
</feature>
<dbReference type="SUPFAM" id="SSF57903">
    <property type="entry name" value="FYVE/PHD zinc finger"/>
    <property type="match status" value="1"/>
</dbReference>
<keyword evidence="4" id="KW-0862">Zinc</keyword>
<dbReference type="AlphaFoldDB" id="A0A2D3UV99"/>
<sequence length="286" mass="30999">MKDSNTSLFIDEDEQLSSPPHEVFFDDSSGGSVDRDDNKHADEESDDNTLYCLCRKIARGFMVGCDGGCDDWFHGTCVGIKARQKDLLEQFVCPDCTTKGHGVTAWKDTAGGNAGHTTTKQALQAAQDSTVAASNSLLDSSLPPKSSRSGHDHESARSPQPIAATRKHIARSKLRAQSASNRKALAPHPYSGVMKKLRVSLPTFENRTPGFGALSNINDSDAEDAQDNGDDDKHLDDALRATVTPVHKTAVEFQRRTYIDVEEAPTVVDVMVKHALELALFGTQCG</sequence>
<feature type="region of interest" description="Disordered" evidence="7">
    <location>
        <begin position="116"/>
        <end position="187"/>
    </location>
</feature>
<dbReference type="InterPro" id="IPR011011">
    <property type="entry name" value="Znf_FYVE_PHD"/>
</dbReference>
<evidence type="ECO:0000256" key="4">
    <source>
        <dbReference type="ARBA" id="ARBA00022833"/>
    </source>
</evidence>
<dbReference type="GO" id="GO:0048188">
    <property type="term" value="C:Set1C/COMPASS complex"/>
    <property type="evidence" value="ECO:0007669"/>
    <property type="project" value="InterPro"/>
</dbReference>
<dbReference type="Pfam" id="PF00628">
    <property type="entry name" value="PHD"/>
    <property type="match status" value="1"/>
</dbReference>
<keyword evidence="3 6" id="KW-0863">Zinc-finger</keyword>
<dbReference type="PROSITE" id="PS50016">
    <property type="entry name" value="ZF_PHD_2"/>
    <property type="match status" value="1"/>
</dbReference>
<dbReference type="InterPro" id="IPR019787">
    <property type="entry name" value="Znf_PHD-finger"/>
</dbReference>
<reference evidence="9 10" key="1">
    <citation type="submission" date="2016-03" db="EMBL/GenBank/DDBJ databases">
        <authorList>
            <person name="Ploux O."/>
        </authorList>
    </citation>
    <scope>NUCLEOTIDE SEQUENCE [LARGE SCALE GENOMIC DNA]</scope>
    <source>
        <strain evidence="9 10">URUG2</strain>
    </source>
</reference>
<comment type="subcellular location">
    <subcellularLocation>
        <location evidence="1">Nucleus</location>
    </subcellularLocation>
</comment>
<dbReference type="GeneID" id="35596187"/>
<dbReference type="InterPro" id="IPR013083">
    <property type="entry name" value="Znf_RING/FYVE/PHD"/>
</dbReference>
<accession>A0A2D3UV99</accession>
<dbReference type="PANTHER" id="PTHR46174:SF1">
    <property type="entry name" value="CXXC-TYPE ZINC FINGER PROTEIN 1"/>
    <property type="match status" value="1"/>
</dbReference>
<evidence type="ECO:0000256" key="3">
    <source>
        <dbReference type="ARBA" id="ARBA00022771"/>
    </source>
</evidence>
<evidence type="ECO:0000259" key="8">
    <source>
        <dbReference type="PROSITE" id="PS50016"/>
    </source>
</evidence>
<feature type="compositionally biased region" description="Polar residues" evidence="7">
    <location>
        <begin position="116"/>
        <end position="133"/>
    </location>
</feature>
<dbReference type="PROSITE" id="PS01359">
    <property type="entry name" value="ZF_PHD_1"/>
    <property type="match status" value="1"/>
</dbReference>
<feature type="domain" description="PHD-type" evidence="8">
    <location>
        <begin position="49"/>
        <end position="99"/>
    </location>
</feature>
<evidence type="ECO:0000313" key="10">
    <source>
        <dbReference type="Proteomes" id="UP000225277"/>
    </source>
</evidence>
<dbReference type="Proteomes" id="UP000225277">
    <property type="component" value="Unassembled WGS sequence"/>
</dbReference>
<dbReference type="RefSeq" id="XP_023621813.1">
    <property type="nucleotide sequence ID" value="XM_023766045.1"/>
</dbReference>
<feature type="region of interest" description="Disordered" evidence="7">
    <location>
        <begin position="212"/>
        <end position="232"/>
    </location>
</feature>
<dbReference type="OrthoDB" id="3656564at2759"/>
<dbReference type="SMART" id="SM00249">
    <property type="entry name" value="PHD"/>
    <property type="match status" value="1"/>
</dbReference>
<dbReference type="STRING" id="112498.A0A2D3UV99"/>
<dbReference type="GO" id="GO:0008270">
    <property type="term" value="F:zinc ion binding"/>
    <property type="evidence" value="ECO:0007669"/>
    <property type="project" value="UniProtKB-KW"/>
</dbReference>
<dbReference type="PANTHER" id="PTHR46174">
    <property type="entry name" value="CXXC-TYPE ZINC FINGER PROTEIN 1"/>
    <property type="match status" value="1"/>
</dbReference>
<feature type="compositionally biased region" description="Basic and acidic residues" evidence="7">
    <location>
        <begin position="33"/>
        <end position="42"/>
    </location>
</feature>